<reference evidence="2 3" key="1">
    <citation type="submission" date="2019-07" db="EMBL/GenBank/DDBJ databases">
        <authorList>
            <person name="Jastrzebski P J."/>
            <person name="Paukszto L."/>
            <person name="Jastrzebski P J."/>
        </authorList>
    </citation>
    <scope>NUCLEOTIDE SEQUENCE [LARGE SCALE GENOMIC DNA]</scope>
    <source>
        <strain evidence="2 3">WMS-il1</strain>
    </source>
</reference>
<name>A0A564XXT3_HYMDI</name>
<evidence type="ECO:0000313" key="2">
    <source>
        <dbReference type="EMBL" id="VUZ39812.1"/>
    </source>
</evidence>
<dbReference type="EMBL" id="CABIJS010000022">
    <property type="protein sequence ID" value="VUZ39812.1"/>
    <property type="molecule type" value="Genomic_DNA"/>
</dbReference>
<protein>
    <submittedName>
        <fullName evidence="2">Uncharacterized protein</fullName>
    </submittedName>
</protein>
<evidence type="ECO:0000313" key="3">
    <source>
        <dbReference type="Proteomes" id="UP000321570"/>
    </source>
</evidence>
<proteinExistence type="predicted"/>
<dbReference type="AlphaFoldDB" id="A0A564XXT3"/>
<evidence type="ECO:0000256" key="1">
    <source>
        <dbReference type="SAM" id="MobiDB-lite"/>
    </source>
</evidence>
<feature type="compositionally biased region" description="Basic and acidic residues" evidence="1">
    <location>
        <begin position="74"/>
        <end position="93"/>
    </location>
</feature>
<feature type="compositionally biased region" description="Polar residues" evidence="1">
    <location>
        <begin position="26"/>
        <end position="36"/>
    </location>
</feature>
<feature type="non-terminal residue" evidence="2">
    <location>
        <position position="1"/>
    </location>
</feature>
<gene>
    <name evidence="2" type="ORF">WMSIL1_LOCUS1051</name>
</gene>
<feature type="region of interest" description="Disordered" evidence="1">
    <location>
        <begin position="1"/>
        <end position="93"/>
    </location>
</feature>
<keyword evidence="3" id="KW-1185">Reference proteome</keyword>
<organism evidence="2 3">
    <name type="scientific">Hymenolepis diminuta</name>
    <name type="common">Rat tapeworm</name>
    <dbReference type="NCBI Taxonomy" id="6216"/>
    <lineage>
        <taxon>Eukaryota</taxon>
        <taxon>Metazoa</taxon>
        <taxon>Spiralia</taxon>
        <taxon>Lophotrochozoa</taxon>
        <taxon>Platyhelminthes</taxon>
        <taxon>Cestoda</taxon>
        <taxon>Eucestoda</taxon>
        <taxon>Cyclophyllidea</taxon>
        <taxon>Hymenolepididae</taxon>
        <taxon>Hymenolepis</taxon>
    </lineage>
</organism>
<accession>A0A564XXT3</accession>
<feature type="non-terminal residue" evidence="2">
    <location>
        <position position="150"/>
    </location>
</feature>
<dbReference type="Proteomes" id="UP000321570">
    <property type="component" value="Unassembled WGS sequence"/>
</dbReference>
<feature type="compositionally biased region" description="Basic and acidic residues" evidence="1">
    <location>
        <begin position="12"/>
        <end position="22"/>
    </location>
</feature>
<sequence>DSASGTETEGVEQQRLRSDSEGTKTALFQLQESSKITGKPGGKKISFDGIKTPETSTRISPREGSCGLFPIGEEDQHGTKPSVKKDENAEDKNSVFKVSTKSLTSKLSPLPKPKADQFNSVPVRQSVTSDVIFPLTNAGTPLMSFFGNKV</sequence>